<dbReference type="InterPro" id="IPR015943">
    <property type="entry name" value="WD40/YVTN_repeat-like_dom_sf"/>
</dbReference>
<reference evidence="4 5" key="1">
    <citation type="submission" date="2014-03" db="EMBL/GenBank/DDBJ databases">
        <authorList>
            <person name="Sibley D."/>
            <person name="Venepally P."/>
            <person name="Karamycheva S."/>
            <person name="Hadjithomas M."/>
            <person name="Khan A."/>
            <person name="Brunk B."/>
            <person name="Roos D."/>
            <person name="Caler E."/>
            <person name="Lorenzi H."/>
        </authorList>
    </citation>
    <scope>NUCLEOTIDE SEQUENCE [LARGE SCALE GENOMIC DNA]</scope>
    <source>
        <strain evidence="5">p89</strain>
    </source>
</reference>
<dbReference type="InterPro" id="IPR036322">
    <property type="entry name" value="WD40_repeat_dom_sf"/>
</dbReference>
<sequence>MECPIDTPPSATGRGRNCPALVEIADPQSVTHPLLAVRDAPEDPDHPAATIGGKKVVNNRAYLSSPSTSESREHAYQIYSFPHTREAEERRAASACTESRIDSQVAKMEKNLLSLSRDAKKHGRLSSFSRPSQSEAFLSRLTDRRKLEGHAGCVNRLAWHEEGRLLASVSDDRQCLIWDLHSEKDSPTTIINSGNR</sequence>
<dbReference type="PANTHER" id="PTHR15574">
    <property type="entry name" value="WD REPEAT DOMAIN-CONTAINING FAMILY"/>
    <property type="match status" value="1"/>
</dbReference>
<dbReference type="GO" id="GO:0005737">
    <property type="term" value="C:cytoplasm"/>
    <property type="evidence" value="ECO:0007669"/>
    <property type="project" value="TreeGrafter"/>
</dbReference>
<dbReference type="SUPFAM" id="SSF50978">
    <property type="entry name" value="WD40 repeat-like"/>
    <property type="match status" value="1"/>
</dbReference>
<dbReference type="PANTHER" id="PTHR15574:SF40">
    <property type="entry name" value="WD AND TETRATRICOPEPTIDE REPEATS PROTEIN 1"/>
    <property type="match status" value="1"/>
</dbReference>
<dbReference type="EMBL" id="AEYI02001612">
    <property type="protein sequence ID" value="KFG35219.1"/>
    <property type="molecule type" value="Genomic_DNA"/>
</dbReference>
<keyword evidence="1 3" id="KW-0853">WD repeat</keyword>
<dbReference type="Proteomes" id="UP000028828">
    <property type="component" value="Unassembled WGS sequence"/>
</dbReference>
<dbReference type="GO" id="GO:0080008">
    <property type="term" value="C:Cul4-RING E3 ubiquitin ligase complex"/>
    <property type="evidence" value="ECO:0007669"/>
    <property type="project" value="TreeGrafter"/>
</dbReference>
<feature type="repeat" description="WD" evidence="3">
    <location>
        <begin position="147"/>
        <end position="188"/>
    </location>
</feature>
<dbReference type="Gene3D" id="2.130.10.10">
    <property type="entry name" value="YVTN repeat-like/Quinoprotein amine dehydrogenase"/>
    <property type="match status" value="1"/>
</dbReference>
<dbReference type="Pfam" id="PF00400">
    <property type="entry name" value="WD40"/>
    <property type="match status" value="1"/>
</dbReference>
<dbReference type="SMART" id="SM00320">
    <property type="entry name" value="WD40"/>
    <property type="match status" value="1"/>
</dbReference>
<evidence type="ECO:0000313" key="4">
    <source>
        <dbReference type="EMBL" id="KFG35219.1"/>
    </source>
</evidence>
<evidence type="ECO:0000256" key="2">
    <source>
        <dbReference type="ARBA" id="ARBA00022737"/>
    </source>
</evidence>
<dbReference type="AlphaFoldDB" id="A0A086JSV1"/>
<dbReference type="VEuPathDB" id="ToxoDB:TGP89_420220"/>
<keyword evidence="2" id="KW-0677">Repeat</keyword>
<comment type="caution">
    <text evidence="4">The sequence shown here is derived from an EMBL/GenBank/DDBJ whole genome shotgun (WGS) entry which is preliminary data.</text>
</comment>
<dbReference type="PROSITE" id="PS00678">
    <property type="entry name" value="WD_REPEATS_1"/>
    <property type="match status" value="1"/>
</dbReference>
<accession>A0A086JSV1</accession>
<dbReference type="InterPro" id="IPR019775">
    <property type="entry name" value="WD40_repeat_CS"/>
</dbReference>
<dbReference type="GO" id="GO:0045717">
    <property type="term" value="P:negative regulation of fatty acid biosynthetic process"/>
    <property type="evidence" value="ECO:0007669"/>
    <property type="project" value="TreeGrafter"/>
</dbReference>
<proteinExistence type="predicted"/>
<name>A0A086JSV1_TOXGO</name>
<evidence type="ECO:0000256" key="3">
    <source>
        <dbReference type="PROSITE-ProRule" id="PRU00221"/>
    </source>
</evidence>
<dbReference type="InterPro" id="IPR045151">
    <property type="entry name" value="DCAF8"/>
</dbReference>
<evidence type="ECO:0000313" key="5">
    <source>
        <dbReference type="Proteomes" id="UP000028828"/>
    </source>
</evidence>
<organism evidence="4 5">
    <name type="scientific">Toxoplasma gondii p89</name>
    <dbReference type="NCBI Taxonomy" id="943119"/>
    <lineage>
        <taxon>Eukaryota</taxon>
        <taxon>Sar</taxon>
        <taxon>Alveolata</taxon>
        <taxon>Apicomplexa</taxon>
        <taxon>Conoidasida</taxon>
        <taxon>Coccidia</taxon>
        <taxon>Eucoccidiorida</taxon>
        <taxon>Eimeriorina</taxon>
        <taxon>Sarcocystidae</taxon>
        <taxon>Toxoplasma</taxon>
    </lineage>
</organism>
<dbReference type="InterPro" id="IPR001680">
    <property type="entry name" value="WD40_rpt"/>
</dbReference>
<dbReference type="PROSITE" id="PS50294">
    <property type="entry name" value="WD_REPEATS_REGION"/>
    <property type="match status" value="1"/>
</dbReference>
<gene>
    <name evidence="4" type="ORF">TGP89_420220</name>
</gene>
<dbReference type="PROSITE" id="PS50082">
    <property type="entry name" value="WD_REPEATS_2"/>
    <property type="match status" value="1"/>
</dbReference>
<evidence type="ECO:0000256" key="1">
    <source>
        <dbReference type="ARBA" id="ARBA00022574"/>
    </source>
</evidence>
<protein>
    <submittedName>
        <fullName evidence="4">WD domain, G-beta repeat protein</fullName>
    </submittedName>
</protein>